<dbReference type="Proteomes" id="UP001153620">
    <property type="component" value="Chromosome 2"/>
</dbReference>
<dbReference type="InterPro" id="IPR010562">
    <property type="entry name" value="Haemolymph_juvenile_hormone-bd"/>
</dbReference>
<evidence type="ECO:0000313" key="2">
    <source>
        <dbReference type="EMBL" id="CAG9805491.1"/>
    </source>
</evidence>
<feature type="chain" id="PRO_5040167180" description="Hemolymph juvenile hormone binding protein" evidence="1">
    <location>
        <begin position="19"/>
        <end position="246"/>
    </location>
</feature>
<reference evidence="2" key="2">
    <citation type="submission" date="2022-10" db="EMBL/GenBank/DDBJ databases">
        <authorList>
            <consortium name="ENA_rothamsted_submissions"/>
            <consortium name="culmorum"/>
            <person name="King R."/>
        </authorList>
    </citation>
    <scope>NUCLEOTIDE SEQUENCE</scope>
</reference>
<dbReference type="SMART" id="SM00700">
    <property type="entry name" value="JHBP"/>
    <property type="match status" value="1"/>
</dbReference>
<protein>
    <recommendedName>
        <fullName evidence="4">Hemolymph juvenile hormone binding protein</fullName>
    </recommendedName>
</protein>
<dbReference type="AlphaFoldDB" id="A0A9N9WVF0"/>
<evidence type="ECO:0000313" key="3">
    <source>
        <dbReference type="Proteomes" id="UP001153620"/>
    </source>
</evidence>
<keyword evidence="3" id="KW-1185">Reference proteome</keyword>
<sequence>MFKLILVFLTLFGFSSKAQNVQLPQSFKICSKSSPNLAECVKNSVEYLRPSLRTGDLGNGIRIVPLEPLKIDDIFLERGSGFFFNLYNIKAYNIHNFKIEKIRVTLEPNVVADLLIKIKNVDCSGDYKINLLLGIVNLQGHGKIEGKIDEIKARLKIETVPLYRDGVEYKNVTKVPAIVKIDKLVLKIHDLFKDKVLNDVGERLVNQNLDMFLPEIEKSVSNSLSKIGLQASSGVFGRIPFKLLLP</sequence>
<dbReference type="GO" id="GO:0005615">
    <property type="term" value="C:extracellular space"/>
    <property type="evidence" value="ECO:0007669"/>
    <property type="project" value="TreeGrafter"/>
</dbReference>
<proteinExistence type="predicted"/>
<evidence type="ECO:0008006" key="4">
    <source>
        <dbReference type="Google" id="ProtNLM"/>
    </source>
</evidence>
<name>A0A9N9WVF0_9DIPT</name>
<dbReference type="Gene3D" id="3.15.10.30">
    <property type="entry name" value="Haemolymph juvenile hormone binding protein"/>
    <property type="match status" value="1"/>
</dbReference>
<accession>A0A9N9WVF0</accession>
<reference evidence="2" key="1">
    <citation type="submission" date="2022-01" db="EMBL/GenBank/DDBJ databases">
        <authorList>
            <person name="King R."/>
        </authorList>
    </citation>
    <scope>NUCLEOTIDE SEQUENCE</scope>
</reference>
<gene>
    <name evidence="2" type="ORF">CHIRRI_LOCUS8363</name>
</gene>
<organism evidence="2 3">
    <name type="scientific">Chironomus riparius</name>
    <dbReference type="NCBI Taxonomy" id="315576"/>
    <lineage>
        <taxon>Eukaryota</taxon>
        <taxon>Metazoa</taxon>
        <taxon>Ecdysozoa</taxon>
        <taxon>Arthropoda</taxon>
        <taxon>Hexapoda</taxon>
        <taxon>Insecta</taxon>
        <taxon>Pterygota</taxon>
        <taxon>Neoptera</taxon>
        <taxon>Endopterygota</taxon>
        <taxon>Diptera</taxon>
        <taxon>Nematocera</taxon>
        <taxon>Chironomoidea</taxon>
        <taxon>Chironomidae</taxon>
        <taxon>Chironominae</taxon>
        <taxon>Chironomus</taxon>
    </lineage>
</organism>
<dbReference type="EMBL" id="OU895878">
    <property type="protein sequence ID" value="CAG9805491.1"/>
    <property type="molecule type" value="Genomic_DNA"/>
</dbReference>
<dbReference type="PANTHER" id="PTHR11008:SF39">
    <property type="entry name" value="CIRCADIAN CLOCK-CONTROLLED PROTEIN-LIKE PROTEIN"/>
    <property type="match status" value="1"/>
</dbReference>
<dbReference type="OrthoDB" id="8179031at2759"/>
<dbReference type="Pfam" id="PF06585">
    <property type="entry name" value="JHBP"/>
    <property type="match status" value="1"/>
</dbReference>
<feature type="signal peptide" evidence="1">
    <location>
        <begin position="1"/>
        <end position="18"/>
    </location>
</feature>
<evidence type="ECO:0000256" key="1">
    <source>
        <dbReference type="SAM" id="SignalP"/>
    </source>
</evidence>
<keyword evidence="1" id="KW-0732">Signal</keyword>
<dbReference type="PANTHER" id="PTHR11008">
    <property type="entry name" value="PROTEIN TAKEOUT-LIKE PROTEIN"/>
    <property type="match status" value="1"/>
</dbReference>
<dbReference type="InterPro" id="IPR038606">
    <property type="entry name" value="To_sf"/>
</dbReference>